<evidence type="ECO:0000259" key="4">
    <source>
        <dbReference type="PROSITE" id="PS50222"/>
    </source>
</evidence>
<dbReference type="PANTHER" id="PTHR45917">
    <property type="entry name" value="CALCIUM-BINDING PROTEIN 1-RELATED"/>
    <property type="match status" value="1"/>
</dbReference>
<dbReference type="PROSITE" id="PS50222">
    <property type="entry name" value="EF_HAND_2"/>
    <property type="match status" value="3"/>
</dbReference>
<dbReference type="SUPFAM" id="SSF47473">
    <property type="entry name" value="EF-hand"/>
    <property type="match status" value="1"/>
</dbReference>
<dbReference type="EMBL" id="JAATIS010003638">
    <property type="protein sequence ID" value="KAG2463595.1"/>
    <property type="molecule type" value="Genomic_DNA"/>
</dbReference>
<protein>
    <submittedName>
        <fullName evidence="5">CABP4 protein</fullName>
    </submittedName>
</protein>
<keyword evidence="6" id="KW-1185">Reference proteome</keyword>
<keyword evidence="2" id="KW-0677">Repeat</keyword>
<dbReference type="InterPro" id="IPR002048">
    <property type="entry name" value="EF_hand_dom"/>
</dbReference>
<organism evidence="5 6">
    <name type="scientific">Polypterus senegalus</name>
    <name type="common">Senegal bichir</name>
    <dbReference type="NCBI Taxonomy" id="55291"/>
    <lineage>
        <taxon>Eukaryota</taxon>
        <taxon>Metazoa</taxon>
        <taxon>Chordata</taxon>
        <taxon>Craniata</taxon>
        <taxon>Vertebrata</taxon>
        <taxon>Euteleostomi</taxon>
        <taxon>Actinopterygii</taxon>
        <taxon>Polypteriformes</taxon>
        <taxon>Polypteridae</taxon>
        <taxon>Polypterus</taxon>
    </lineage>
</organism>
<feature type="domain" description="EF-hand" evidence="4">
    <location>
        <begin position="68"/>
        <end position="103"/>
    </location>
</feature>
<evidence type="ECO:0000256" key="2">
    <source>
        <dbReference type="ARBA" id="ARBA00022737"/>
    </source>
</evidence>
<dbReference type="Proteomes" id="UP000886611">
    <property type="component" value="Unassembled WGS sequence"/>
</dbReference>
<feature type="non-terminal residue" evidence="5">
    <location>
        <position position="218"/>
    </location>
</feature>
<dbReference type="SMART" id="SM00054">
    <property type="entry name" value="EFh"/>
    <property type="match status" value="3"/>
</dbReference>
<feature type="domain" description="EF-hand" evidence="4">
    <location>
        <begin position="105"/>
        <end position="140"/>
    </location>
</feature>
<dbReference type="InterPro" id="IPR018247">
    <property type="entry name" value="EF_Hand_1_Ca_BS"/>
</dbReference>
<dbReference type="AlphaFoldDB" id="A0A8X7X7A0"/>
<comment type="caution">
    <text evidence="5">The sequence shown here is derived from an EMBL/GenBank/DDBJ whole genome shotgun (WGS) entry which is preliminary data.</text>
</comment>
<dbReference type="Pfam" id="PF13202">
    <property type="entry name" value="EF-hand_5"/>
    <property type="match status" value="1"/>
</dbReference>
<dbReference type="Gene3D" id="1.10.238.10">
    <property type="entry name" value="EF-hand"/>
    <property type="match status" value="2"/>
</dbReference>
<feature type="non-terminal residue" evidence="5">
    <location>
        <position position="1"/>
    </location>
</feature>
<accession>A0A8X7X7A0</accession>
<name>A0A8X7X7A0_POLSE</name>
<evidence type="ECO:0000256" key="3">
    <source>
        <dbReference type="ARBA" id="ARBA00022837"/>
    </source>
</evidence>
<evidence type="ECO:0000256" key="1">
    <source>
        <dbReference type="ARBA" id="ARBA00022723"/>
    </source>
</evidence>
<dbReference type="InterPro" id="IPR043582">
    <property type="entry name" value="CaBP1/2/4/5"/>
</dbReference>
<dbReference type="Pfam" id="PF13499">
    <property type="entry name" value="EF-hand_7"/>
    <property type="match status" value="1"/>
</dbReference>
<reference evidence="5 6" key="1">
    <citation type="journal article" date="2021" name="Cell">
        <title>Tracing the genetic footprints of vertebrate landing in non-teleost ray-finned fishes.</title>
        <authorList>
            <person name="Bi X."/>
            <person name="Wang K."/>
            <person name="Yang L."/>
            <person name="Pan H."/>
            <person name="Jiang H."/>
            <person name="Wei Q."/>
            <person name="Fang M."/>
            <person name="Yu H."/>
            <person name="Zhu C."/>
            <person name="Cai Y."/>
            <person name="He Y."/>
            <person name="Gan X."/>
            <person name="Zeng H."/>
            <person name="Yu D."/>
            <person name="Zhu Y."/>
            <person name="Jiang H."/>
            <person name="Qiu Q."/>
            <person name="Yang H."/>
            <person name="Zhang Y.E."/>
            <person name="Wang W."/>
            <person name="Zhu M."/>
            <person name="He S."/>
            <person name="Zhang G."/>
        </authorList>
    </citation>
    <scope>NUCLEOTIDE SEQUENCE [LARGE SCALE GENOMIC DNA]</scope>
    <source>
        <strain evidence="5">Bchr_013</strain>
    </source>
</reference>
<evidence type="ECO:0000313" key="5">
    <source>
        <dbReference type="EMBL" id="KAG2463595.1"/>
    </source>
</evidence>
<feature type="domain" description="EF-hand" evidence="4">
    <location>
        <begin position="1"/>
        <end position="26"/>
    </location>
</feature>
<keyword evidence="3" id="KW-0106">Calcium</keyword>
<dbReference type="PANTHER" id="PTHR45917:SF4">
    <property type="entry name" value="CALCIUM-BINDING PROTEIN 4"/>
    <property type="match status" value="1"/>
</dbReference>
<dbReference type="FunFam" id="1.10.238.10:FF:000037">
    <property type="entry name" value="calcium-binding protein 1 isoform X2"/>
    <property type="match status" value="1"/>
</dbReference>
<evidence type="ECO:0000313" key="6">
    <source>
        <dbReference type="Proteomes" id="UP000886611"/>
    </source>
</evidence>
<keyword evidence="1" id="KW-0479">Metal-binding</keyword>
<gene>
    <name evidence="5" type="primary">Cabp4</name>
    <name evidence="5" type="ORF">GTO96_0003777</name>
</gene>
<dbReference type="CDD" id="cd00051">
    <property type="entry name" value="EFh"/>
    <property type="match status" value="1"/>
</dbReference>
<dbReference type="GO" id="GO:0005737">
    <property type="term" value="C:cytoplasm"/>
    <property type="evidence" value="ECO:0007669"/>
    <property type="project" value="TreeGrafter"/>
</dbReference>
<dbReference type="GO" id="GO:0005509">
    <property type="term" value="F:calcium ion binding"/>
    <property type="evidence" value="ECO:0007669"/>
    <property type="project" value="InterPro"/>
</dbReference>
<dbReference type="GO" id="GO:0005246">
    <property type="term" value="F:calcium channel regulator activity"/>
    <property type="evidence" value="ECO:0007669"/>
    <property type="project" value="TreeGrafter"/>
</dbReference>
<dbReference type="InterPro" id="IPR011992">
    <property type="entry name" value="EF-hand-dom_pair"/>
</dbReference>
<dbReference type="PROSITE" id="PS00018">
    <property type="entry name" value="EF_HAND_1"/>
    <property type="match status" value="2"/>
</dbReference>
<proteinExistence type="predicted"/>
<sequence>MEFDTDQDGYISYKDLGGCMRTMGYMPTEMELIEISQQIKMRLGGRVDFDDFVELMGPRMLAETAHMVGVRELKYAFREFDVDNDGQISIAELRDAAKHLLGEQLSGKEVDEILQDIDLNGDGYVDFDAMSPFLTTLALDWMLLAAPFIKDLEVFQVFHDLLSAALLGVVEVLQQRAQPLLQHPLVAPTEPNRAAPNSNYQGALWESVVPLQSRGAAI</sequence>